<feature type="transmembrane region" description="Helical" evidence="1">
    <location>
        <begin position="54"/>
        <end position="73"/>
    </location>
</feature>
<sequence>MEKKNVHFGGVLAGILVDQVTSFVSSLLIGTIYITSNHIGPSEISKVYADTPILAIYLLVGLFCTGLGGYVSASVAKRDAYFHASIIGVVGAAIGFYYSFANAEVPLWYHLTGFVAVIPAALLGGHAAFLKRRRANPGKPSGSGPKPD</sequence>
<dbReference type="AlphaFoldDB" id="A0A081NZP2"/>
<organism evidence="2 3">
    <name type="scientific">Paenibacillus tyrfis</name>
    <dbReference type="NCBI Taxonomy" id="1501230"/>
    <lineage>
        <taxon>Bacteria</taxon>
        <taxon>Bacillati</taxon>
        <taxon>Bacillota</taxon>
        <taxon>Bacilli</taxon>
        <taxon>Bacillales</taxon>
        <taxon>Paenibacillaceae</taxon>
        <taxon>Paenibacillus</taxon>
    </lineage>
</organism>
<feature type="transmembrane region" description="Helical" evidence="1">
    <location>
        <begin position="12"/>
        <end position="34"/>
    </location>
</feature>
<keyword evidence="3" id="KW-1185">Reference proteome</keyword>
<proteinExistence type="predicted"/>
<dbReference type="RefSeq" id="WP_036686870.1">
    <property type="nucleotide sequence ID" value="NZ_JNVM01000018.1"/>
</dbReference>
<protein>
    <submittedName>
        <fullName evidence="2">Uncharacterized protein</fullName>
    </submittedName>
</protein>
<evidence type="ECO:0000313" key="2">
    <source>
        <dbReference type="EMBL" id="KEQ23915.1"/>
    </source>
</evidence>
<dbReference type="EMBL" id="JNVM01000018">
    <property type="protein sequence ID" value="KEQ23915.1"/>
    <property type="molecule type" value="Genomic_DNA"/>
</dbReference>
<gene>
    <name evidence="2" type="ORF">ET33_11550</name>
</gene>
<keyword evidence="1" id="KW-0812">Transmembrane</keyword>
<feature type="transmembrane region" description="Helical" evidence="1">
    <location>
        <begin position="80"/>
        <end position="101"/>
    </location>
</feature>
<comment type="caution">
    <text evidence="2">The sequence shown here is derived from an EMBL/GenBank/DDBJ whole genome shotgun (WGS) entry which is preliminary data.</text>
</comment>
<keyword evidence="1" id="KW-1133">Transmembrane helix</keyword>
<dbReference type="eggNOG" id="ENOG503063Z">
    <property type="taxonomic scope" value="Bacteria"/>
</dbReference>
<dbReference type="OrthoDB" id="2615483at2"/>
<keyword evidence="1" id="KW-0472">Membrane</keyword>
<evidence type="ECO:0000256" key="1">
    <source>
        <dbReference type="SAM" id="Phobius"/>
    </source>
</evidence>
<evidence type="ECO:0000313" key="3">
    <source>
        <dbReference type="Proteomes" id="UP000028123"/>
    </source>
</evidence>
<dbReference type="Proteomes" id="UP000028123">
    <property type="component" value="Unassembled WGS sequence"/>
</dbReference>
<name>A0A081NZP2_9BACL</name>
<accession>A0A081NZP2</accession>
<feature type="transmembrane region" description="Helical" evidence="1">
    <location>
        <begin position="107"/>
        <end position="130"/>
    </location>
</feature>
<reference evidence="2 3" key="1">
    <citation type="submission" date="2014-06" db="EMBL/GenBank/DDBJ databases">
        <title>Draft genome sequence of Paenibacillus sp. MSt1.</title>
        <authorList>
            <person name="Aw Y.K."/>
            <person name="Ong K.S."/>
            <person name="Gan H.M."/>
            <person name="Lee S.M."/>
        </authorList>
    </citation>
    <scope>NUCLEOTIDE SEQUENCE [LARGE SCALE GENOMIC DNA]</scope>
    <source>
        <strain evidence="2 3">MSt1</strain>
    </source>
</reference>